<dbReference type="RefSeq" id="WP_184254273.1">
    <property type="nucleotide sequence ID" value="NZ_JACHIO010000005.1"/>
</dbReference>
<evidence type="ECO:0000259" key="1">
    <source>
        <dbReference type="PROSITE" id="PS50151"/>
    </source>
</evidence>
<dbReference type="EMBL" id="JACHIO010000005">
    <property type="protein sequence ID" value="MBB5063261.1"/>
    <property type="molecule type" value="Genomic_DNA"/>
</dbReference>
<dbReference type="PROSITE" id="PS50151">
    <property type="entry name" value="UVR"/>
    <property type="match status" value="1"/>
</dbReference>
<dbReference type="PANTHER" id="PTHR30562">
    <property type="entry name" value="UVRC/OXIDOREDUCTASE"/>
    <property type="match status" value="1"/>
</dbReference>
<dbReference type="InterPro" id="IPR001943">
    <property type="entry name" value="UVR_dom"/>
</dbReference>
<protein>
    <recommendedName>
        <fullName evidence="1">UVR domain-containing protein</fullName>
    </recommendedName>
</protein>
<dbReference type="GO" id="GO:0009380">
    <property type="term" value="C:excinuclease repair complex"/>
    <property type="evidence" value="ECO:0007669"/>
    <property type="project" value="TreeGrafter"/>
</dbReference>
<proteinExistence type="predicted"/>
<accession>A0A7W7ZNI6</accession>
<feature type="domain" description="UVR" evidence="1">
    <location>
        <begin position="227"/>
        <end position="262"/>
    </location>
</feature>
<sequence length="484" mass="54248">MSADFNFSHRIEFLPANADEILRNVPAAPGVFALRGEREGDEPYLTRAADLRRRLRRLLAPPEAVDEQGRPVLSKRLNLREKVRWIEWTATGSEFESALVLYCASRAVYGAEEARRRLRLHPPYFLRVTMTHQHPRAYSTNRLSKRALAETFGPFPSRAAAERYCDAVLDLFKLRRCYEDLQPYPEHPGCVYGEMKKCMEPCKLACSAEEYAAEAQRVFRFFATSGESMLAEVAEQREKASEAMDFEEAAALHKQWERVKAASLLVDELVRPVAELRAVVLQEAAPRAGEKLEEAAVFLLERGRIVGPEPLSTLGVRAVREQTAVGSSLFAQPLMLSAVPLDEPASVPEAPAAMKTATLSPEDRAREVLQRLAERADSAGEAEINERCDSLSLFRRWYYRPEKQRAGEVFLPNADGAWPIRRILNGAARIVLGPPGELQSVDREAAKNLKTKVIHPGREGVERVVPVLPKRSRSRKSVTPTDIG</sequence>
<name>A0A7W7ZNI6_9BACT</name>
<comment type="caution">
    <text evidence="2">The sequence shown here is derived from an EMBL/GenBank/DDBJ whole genome shotgun (WGS) entry which is preliminary data.</text>
</comment>
<gene>
    <name evidence="2" type="ORF">HDF15_001601</name>
</gene>
<evidence type="ECO:0000313" key="3">
    <source>
        <dbReference type="Proteomes" id="UP000584867"/>
    </source>
</evidence>
<dbReference type="AlphaFoldDB" id="A0A7W7ZNI6"/>
<dbReference type="PANTHER" id="PTHR30562:SF1">
    <property type="entry name" value="UVRABC SYSTEM PROTEIN C"/>
    <property type="match status" value="1"/>
</dbReference>
<dbReference type="InterPro" id="IPR050066">
    <property type="entry name" value="UvrABC_protein_C"/>
</dbReference>
<reference evidence="2 3" key="1">
    <citation type="submission" date="2020-08" db="EMBL/GenBank/DDBJ databases">
        <title>Genomic Encyclopedia of Type Strains, Phase IV (KMG-V): Genome sequencing to study the core and pangenomes of soil and plant-associated prokaryotes.</title>
        <authorList>
            <person name="Whitman W."/>
        </authorList>
    </citation>
    <scope>NUCLEOTIDE SEQUENCE [LARGE SCALE GENOMIC DNA]</scope>
    <source>
        <strain evidence="2 3">X5P3</strain>
    </source>
</reference>
<dbReference type="GO" id="GO:0006974">
    <property type="term" value="P:DNA damage response"/>
    <property type="evidence" value="ECO:0007669"/>
    <property type="project" value="TreeGrafter"/>
</dbReference>
<dbReference type="Proteomes" id="UP000584867">
    <property type="component" value="Unassembled WGS sequence"/>
</dbReference>
<organism evidence="2 3">
    <name type="scientific">Granulicella mallensis</name>
    <dbReference type="NCBI Taxonomy" id="940614"/>
    <lineage>
        <taxon>Bacteria</taxon>
        <taxon>Pseudomonadati</taxon>
        <taxon>Acidobacteriota</taxon>
        <taxon>Terriglobia</taxon>
        <taxon>Terriglobales</taxon>
        <taxon>Acidobacteriaceae</taxon>
        <taxon>Granulicella</taxon>
    </lineage>
</organism>
<evidence type="ECO:0000313" key="2">
    <source>
        <dbReference type="EMBL" id="MBB5063261.1"/>
    </source>
</evidence>